<sequence>MGKSRTVFKVLTGKHNGKRSLGRFRCRWEDNIRMDLKEISAARNLRVPSDIDYPRPDTPVRCQPTRHLPTTRHFCSIPANPTPTHDQTFWFDNSQTFRFDTSQPDTYPRPDIPVRY</sequence>
<accession>A0ABN7PL57</accession>
<gene>
    <name evidence="1" type="ORF">TPAB3V08_LOCUS13720</name>
</gene>
<protein>
    <submittedName>
        <fullName evidence="1">Uncharacterized protein</fullName>
    </submittedName>
</protein>
<keyword evidence="2" id="KW-1185">Reference proteome</keyword>
<dbReference type="EMBL" id="CAJPIN010058843">
    <property type="protein sequence ID" value="CAG2066777.1"/>
    <property type="molecule type" value="Genomic_DNA"/>
</dbReference>
<evidence type="ECO:0000313" key="2">
    <source>
        <dbReference type="Proteomes" id="UP001153148"/>
    </source>
</evidence>
<evidence type="ECO:0000313" key="1">
    <source>
        <dbReference type="EMBL" id="CAG2066777.1"/>
    </source>
</evidence>
<organism evidence="1 2">
    <name type="scientific">Timema podura</name>
    <name type="common">Walking stick</name>
    <dbReference type="NCBI Taxonomy" id="61482"/>
    <lineage>
        <taxon>Eukaryota</taxon>
        <taxon>Metazoa</taxon>
        <taxon>Ecdysozoa</taxon>
        <taxon>Arthropoda</taxon>
        <taxon>Hexapoda</taxon>
        <taxon>Insecta</taxon>
        <taxon>Pterygota</taxon>
        <taxon>Neoptera</taxon>
        <taxon>Polyneoptera</taxon>
        <taxon>Phasmatodea</taxon>
        <taxon>Timematodea</taxon>
        <taxon>Timematoidea</taxon>
        <taxon>Timematidae</taxon>
        <taxon>Timema</taxon>
    </lineage>
</organism>
<name>A0ABN7PL57_TIMPD</name>
<dbReference type="Proteomes" id="UP001153148">
    <property type="component" value="Unassembled WGS sequence"/>
</dbReference>
<comment type="caution">
    <text evidence="1">The sequence shown here is derived from an EMBL/GenBank/DDBJ whole genome shotgun (WGS) entry which is preliminary data.</text>
</comment>
<proteinExistence type="predicted"/>
<reference evidence="1" key="1">
    <citation type="submission" date="2021-03" db="EMBL/GenBank/DDBJ databases">
        <authorList>
            <person name="Tran Van P."/>
        </authorList>
    </citation>
    <scope>NUCLEOTIDE SEQUENCE</scope>
</reference>